<evidence type="ECO:0000313" key="1">
    <source>
        <dbReference type="EMBL" id="GIY62505.1"/>
    </source>
</evidence>
<evidence type="ECO:0000313" key="2">
    <source>
        <dbReference type="Proteomes" id="UP001054945"/>
    </source>
</evidence>
<comment type="caution">
    <text evidence="1">The sequence shown here is derived from an EMBL/GenBank/DDBJ whole genome shotgun (WGS) entry which is preliminary data.</text>
</comment>
<name>A0AAV4UYT4_CAEEX</name>
<accession>A0AAV4UYT4</accession>
<dbReference type="AlphaFoldDB" id="A0AAV4UYT4"/>
<gene>
    <name evidence="1" type="ORF">CEXT_449341</name>
</gene>
<dbReference type="EMBL" id="BPLR01013625">
    <property type="protein sequence ID" value="GIY62505.1"/>
    <property type="molecule type" value="Genomic_DNA"/>
</dbReference>
<sequence length="176" mass="19889">MPPLIPIFLKAESNASRMFTANNFPTEECDEVCAVASQIRIIKAFFVYLNNRETVSWESFSSHEKNPAFRSSELFIPSNRLPSLSDRGLILMIKHPESTVGLRAGHYPRNVFIRVQHGNSGRRNSGPSGRMYHRMSAFGAKYVCMRAVDRFLVPLNCAKSLSIVCTMPEGLWSEVF</sequence>
<reference evidence="1 2" key="1">
    <citation type="submission" date="2021-06" db="EMBL/GenBank/DDBJ databases">
        <title>Caerostris extrusa draft genome.</title>
        <authorList>
            <person name="Kono N."/>
            <person name="Arakawa K."/>
        </authorList>
    </citation>
    <scope>NUCLEOTIDE SEQUENCE [LARGE SCALE GENOMIC DNA]</scope>
</reference>
<dbReference type="Proteomes" id="UP001054945">
    <property type="component" value="Unassembled WGS sequence"/>
</dbReference>
<organism evidence="1 2">
    <name type="scientific">Caerostris extrusa</name>
    <name type="common">Bark spider</name>
    <name type="synonym">Caerostris bankana</name>
    <dbReference type="NCBI Taxonomy" id="172846"/>
    <lineage>
        <taxon>Eukaryota</taxon>
        <taxon>Metazoa</taxon>
        <taxon>Ecdysozoa</taxon>
        <taxon>Arthropoda</taxon>
        <taxon>Chelicerata</taxon>
        <taxon>Arachnida</taxon>
        <taxon>Araneae</taxon>
        <taxon>Araneomorphae</taxon>
        <taxon>Entelegynae</taxon>
        <taxon>Araneoidea</taxon>
        <taxon>Araneidae</taxon>
        <taxon>Caerostris</taxon>
    </lineage>
</organism>
<keyword evidence="2" id="KW-1185">Reference proteome</keyword>
<proteinExistence type="predicted"/>
<protein>
    <submittedName>
        <fullName evidence="1">Uncharacterized protein</fullName>
    </submittedName>
</protein>